<evidence type="ECO:0000256" key="1">
    <source>
        <dbReference type="PROSITE-ProRule" id="PRU00529"/>
    </source>
</evidence>
<dbReference type="PANTHER" id="PTHR13452">
    <property type="entry name" value="THUMP DOMAIN CONTAINING PROTEIN 1-RELATED"/>
    <property type="match status" value="1"/>
</dbReference>
<dbReference type="GeneID" id="24110353"/>
<keyword evidence="5" id="KW-1185">Reference proteome</keyword>
<dbReference type="SMART" id="SM00981">
    <property type="entry name" value="THUMP"/>
    <property type="match status" value="1"/>
</dbReference>
<feature type="region of interest" description="Disordered" evidence="2">
    <location>
        <begin position="155"/>
        <end position="174"/>
    </location>
</feature>
<proteinExistence type="predicted"/>
<feature type="region of interest" description="Disordered" evidence="2">
    <location>
        <begin position="372"/>
        <end position="428"/>
    </location>
</feature>
<name>R9P8B1_PSEHS</name>
<dbReference type="FunFam" id="3.30.2300.10:FF:000001">
    <property type="entry name" value="THUMP domain-containing protein 1"/>
    <property type="match status" value="1"/>
</dbReference>
<evidence type="ECO:0000256" key="2">
    <source>
        <dbReference type="SAM" id="MobiDB-lite"/>
    </source>
</evidence>
<feature type="compositionally biased region" description="Low complexity" evidence="2">
    <location>
        <begin position="386"/>
        <end position="411"/>
    </location>
</feature>
<dbReference type="EMBL" id="DF238810">
    <property type="protein sequence ID" value="GAC97487.1"/>
    <property type="molecule type" value="Genomic_DNA"/>
</dbReference>
<feature type="region of interest" description="Disordered" evidence="2">
    <location>
        <begin position="1"/>
        <end position="32"/>
    </location>
</feature>
<dbReference type="InterPro" id="IPR040183">
    <property type="entry name" value="THUMPD1-like"/>
</dbReference>
<organism evidence="4 5">
    <name type="scientific">Pseudozyma hubeiensis (strain SY62)</name>
    <name type="common">Yeast</name>
    <dbReference type="NCBI Taxonomy" id="1305764"/>
    <lineage>
        <taxon>Eukaryota</taxon>
        <taxon>Fungi</taxon>
        <taxon>Dikarya</taxon>
        <taxon>Basidiomycota</taxon>
        <taxon>Ustilaginomycotina</taxon>
        <taxon>Ustilaginomycetes</taxon>
        <taxon>Ustilaginales</taxon>
        <taxon>Ustilaginaceae</taxon>
        <taxon>Pseudozyma</taxon>
    </lineage>
</organism>
<keyword evidence="1" id="KW-0694">RNA-binding</keyword>
<gene>
    <name evidence="4" type="ORF">PHSY_005073</name>
</gene>
<accession>R9P8B1</accession>
<sequence length="428" mass="46559">MPSKRKRSGPGLNRDAPADSNSAFKRSKPGYNQVYRIPSKNISGPGIFVTCVQSKERKAALQFIDLLNEVADRIYPGVAAQPLEDLEEQRQENDSMDDAEGDEDAMRNGVASGSMQPRSTVEPPADTKSKEPTKATVAAEEDDIAAQIAAELKDIKSTEKSNRNHSSKSAPPVRFKSITTDTECFLFVSVSPPFDPYLLVYTILRDVELSGEPRTRFVQRLTPVTTTCPANATDLTTLAQSILPKYFSSNPAEAKTFKIDPRIRSHGKLKRNDVIQIIASQIPTAEPEEEGGERKRIHTANLNNPDLWIVAELVKNSAAISVLTEYERFKKMNLQSVASAANERRAKEEGGGADKVGGGEAEGRIAASLSAKSGVKRELEAKPTTETETALTGEGIVAVSTTQSEQVSSSAPDSKADEEAQMSNFRLF</sequence>
<feature type="compositionally biased region" description="Basic and acidic residues" evidence="2">
    <location>
        <begin position="375"/>
        <end position="385"/>
    </location>
</feature>
<feature type="region of interest" description="Disordered" evidence="2">
    <location>
        <begin position="81"/>
        <end position="140"/>
    </location>
</feature>
<feature type="domain" description="THUMP" evidence="3">
    <location>
        <begin position="206"/>
        <end position="324"/>
    </location>
</feature>
<dbReference type="AlphaFoldDB" id="R9P8B1"/>
<dbReference type="HOGENOM" id="CLU_039352_2_3_1"/>
<feature type="compositionally biased region" description="Basic and acidic residues" evidence="2">
    <location>
        <begin position="342"/>
        <end position="352"/>
    </location>
</feature>
<protein>
    <recommendedName>
        <fullName evidence="3">THUMP domain-containing protein</fullName>
    </recommendedName>
</protein>
<dbReference type="GO" id="GO:0006400">
    <property type="term" value="P:tRNA modification"/>
    <property type="evidence" value="ECO:0007669"/>
    <property type="project" value="InterPro"/>
</dbReference>
<evidence type="ECO:0000313" key="4">
    <source>
        <dbReference type="EMBL" id="GAC97487.1"/>
    </source>
</evidence>
<reference evidence="5" key="1">
    <citation type="journal article" date="2013" name="Genome Announc.">
        <title>Draft genome sequence of the basidiomycetous yeast-like fungus Pseudozyma hubeiensis SY62, which produces an abundant amount of the biosurfactant mannosylerythritol lipids.</title>
        <authorList>
            <person name="Konishi M."/>
            <person name="Hatada Y."/>
            <person name="Horiuchi J."/>
        </authorList>
    </citation>
    <scope>NUCLEOTIDE SEQUENCE [LARGE SCALE GENOMIC DNA]</scope>
    <source>
        <strain evidence="5">SY62</strain>
    </source>
</reference>
<dbReference type="PROSITE" id="PS51165">
    <property type="entry name" value="THUMP"/>
    <property type="match status" value="1"/>
</dbReference>
<dbReference type="Pfam" id="PF02926">
    <property type="entry name" value="THUMP"/>
    <property type="match status" value="1"/>
</dbReference>
<dbReference type="eggNOG" id="KOG3943">
    <property type="taxonomic scope" value="Eukaryota"/>
</dbReference>
<evidence type="ECO:0000313" key="5">
    <source>
        <dbReference type="Proteomes" id="UP000014071"/>
    </source>
</evidence>
<dbReference type="Proteomes" id="UP000014071">
    <property type="component" value="Unassembled WGS sequence"/>
</dbReference>
<dbReference type="RefSeq" id="XP_012191074.1">
    <property type="nucleotide sequence ID" value="XM_012335684.1"/>
</dbReference>
<dbReference type="GO" id="GO:0003723">
    <property type="term" value="F:RNA binding"/>
    <property type="evidence" value="ECO:0007669"/>
    <property type="project" value="UniProtKB-UniRule"/>
</dbReference>
<dbReference type="CDD" id="cd11717">
    <property type="entry name" value="THUMP_THUMPD1_like"/>
    <property type="match status" value="1"/>
</dbReference>
<evidence type="ECO:0000259" key="3">
    <source>
        <dbReference type="PROSITE" id="PS51165"/>
    </source>
</evidence>
<dbReference type="Gene3D" id="3.30.2300.10">
    <property type="entry name" value="THUMP superfamily"/>
    <property type="match status" value="1"/>
</dbReference>
<dbReference type="InterPro" id="IPR004114">
    <property type="entry name" value="THUMP_dom"/>
</dbReference>
<dbReference type="STRING" id="1305764.R9P8B1"/>
<dbReference type="OrthoDB" id="367221at2759"/>
<feature type="region of interest" description="Disordered" evidence="2">
    <location>
        <begin position="339"/>
        <end position="360"/>
    </location>
</feature>
<dbReference type="PANTHER" id="PTHR13452:SF10">
    <property type="entry name" value="THUMP DOMAIN-CONTAINING PROTEIN 1"/>
    <property type="match status" value="1"/>
</dbReference>
<dbReference type="SUPFAM" id="SSF143437">
    <property type="entry name" value="THUMP domain-like"/>
    <property type="match status" value="1"/>
</dbReference>
<feature type="compositionally biased region" description="Acidic residues" evidence="2">
    <location>
        <begin position="94"/>
        <end position="103"/>
    </location>
</feature>